<accession>A0A380WWA5</accession>
<gene>
    <name evidence="1" type="ORF">NCTC9810_01433</name>
</gene>
<protein>
    <submittedName>
        <fullName evidence="1">Uncharacterized protein</fullName>
    </submittedName>
</protein>
<dbReference type="RefSeq" id="WP_115595649.1">
    <property type="nucleotide sequence ID" value="NZ_UFTA01000002.1"/>
</dbReference>
<name>A0A380WWA5_9FIRM</name>
<evidence type="ECO:0000313" key="2">
    <source>
        <dbReference type="Proteomes" id="UP000255124"/>
    </source>
</evidence>
<evidence type="ECO:0000313" key="1">
    <source>
        <dbReference type="EMBL" id="SUU93083.1"/>
    </source>
</evidence>
<dbReference type="EMBL" id="UFTA01000002">
    <property type="protein sequence ID" value="SUU93083.1"/>
    <property type="molecule type" value="Genomic_DNA"/>
</dbReference>
<sequence length="91" mass="11099">MDSFIEKKFSTNKIYHMDTDSVLTTFLTLEKNQWLLVPQSFIDLIPKNLDPEYFREDNFPDYKIYLVYKTEKYETNEWFRGVVDDMVEFYG</sequence>
<organism evidence="1 2">
    <name type="scientific">Anaerococcus octavius</name>
    <dbReference type="NCBI Taxonomy" id="54007"/>
    <lineage>
        <taxon>Bacteria</taxon>
        <taxon>Bacillati</taxon>
        <taxon>Bacillota</taxon>
        <taxon>Tissierellia</taxon>
        <taxon>Tissierellales</taxon>
        <taxon>Peptoniphilaceae</taxon>
        <taxon>Anaerococcus</taxon>
    </lineage>
</organism>
<dbReference type="AlphaFoldDB" id="A0A380WWA5"/>
<proteinExistence type="predicted"/>
<reference evidence="1 2" key="1">
    <citation type="submission" date="2018-06" db="EMBL/GenBank/DDBJ databases">
        <authorList>
            <consortium name="Pathogen Informatics"/>
            <person name="Doyle S."/>
        </authorList>
    </citation>
    <scope>NUCLEOTIDE SEQUENCE [LARGE SCALE GENOMIC DNA]</scope>
    <source>
        <strain evidence="1 2">NCTC9810</strain>
    </source>
</reference>
<dbReference type="Proteomes" id="UP000255124">
    <property type="component" value="Unassembled WGS sequence"/>
</dbReference>